<name>A0A926HM47_9FIRM</name>
<evidence type="ECO:0000313" key="1">
    <source>
        <dbReference type="EMBL" id="MBC8528230.1"/>
    </source>
</evidence>
<accession>A0A926HM47</accession>
<dbReference type="Proteomes" id="UP000654279">
    <property type="component" value="Unassembled WGS sequence"/>
</dbReference>
<dbReference type="AlphaFoldDB" id="A0A926HM47"/>
<evidence type="ECO:0000313" key="2">
    <source>
        <dbReference type="Proteomes" id="UP000654279"/>
    </source>
</evidence>
<proteinExistence type="predicted"/>
<sequence>MAYRKIEIQDYSGTIFYPKTTADIVVTSNGETLESVAAKANGASNPNLLVNGGFDVWQELESYTFKGNSLAGYCADQWMFWSYGDGSEAATITRVEDGLHVALNGYAGHAYVHQTFPETEYSKKLAGKTVTVSFEATISAAGRMEFALKNSLSNFGNVSTSACAPSFALKVITGNGARQAYSLSGVVPDNINDLCVAFDFRGTDTPNAAYTIHWVKLEVGGAATPYVPEDSTLELLRCQRYYRRPKDTVTTLPRITDNQYLLLDHWFNVPMRGDPTVTLYEPGNIYGPGNPEGYKFGDEGWGTANHVWVKGYDDRTGFKRVNGIGANNEKLDSFLLADSSGVAGNSYYCHYEADARRYS</sequence>
<gene>
    <name evidence="1" type="ORF">H8699_02095</name>
</gene>
<organism evidence="1 2">
    <name type="scientific">Luoshenia tenuis</name>
    <dbReference type="NCBI Taxonomy" id="2763654"/>
    <lineage>
        <taxon>Bacteria</taxon>
        <taxon>Bacillati</taxon>
        <taxon>Bacillota</taxon>
        <taxon>Clostridia</taxon>
        <taxon>Christensenellales</taxon>
        <taxon>Christensenellaceae</taxon>
        <taxon>Luoshenia</taxon>
    </lineage>
</organism>
<dbReference type="RefSeq" id="WP_249284267.1">
    <property type="nucleotide sequence ID" value="NZ_JACRSO010000001.1"/>
</dbReference>
<dbReference type="EMBL" id="JACRSO010000001">
    <property type="protein sequence ID" value="MBC8528230.1"/>
    <property type="molecule type" value="Genomic_DNA"/>
</dbReference>
<keyword evidence="2" id="KW-1185">Reference proteome</keyword>
<reference evidence="1" key="1">
    <citation type="submission" date="2020-08" db="EMBL/GenBank/DDBJ databases">
        <title>Genome public.</title>
        <authorList>
            <person name="Liu C."/>
            <person name="Sun Q."/>
        </authorList>
    </citation>
    <scope>NUCLEOTIDE SEQUENCE</scope>
    <source>
        <strain evidence="1">NSJ-44</strain>
    </source>
</reference>
<protein>
    <submittedName>
        <fullName evidence="1">Uncharacterized protein</fullName>
    </submittedName>
</protein>
<comment type="caution">
    <text evidence="1">The sequence shown here is derived from an EMBL/GenBank/DDBJ whole genome shotgun (WGS) entry which is preliminary data.</text>
</comment>
<dbReference type="Gene3D" id="2.60.120.260">
    <property type="entry name" value="Galactose-binding domain-like"/>
    <property type="match status" value="1"/>
</dbReference>